<dbReference type="InterPro" id="IPR000644">
    <property type="entry name" value="CBS_dom"/>
</dbReference>
<dbReference type="RefSeq" id="WP_093035425.1">
    <property type="nucleotide sequence ID" value="NZ_FNNZ01000019.1"/>
</dbReference>
<organism evidence="4 5">
    <name type="scientific">Thiocapsa roseopersicina</name>
    <dbReference type="NCBI Taxonomy" id="1058"/>
    <lineage>
        <taxon>Bacteria</taxon>
        <taxon>Pseudomonadati</taxon>
        <taxon>Pseudomonadota</taxon>
        <taxon>Gammaproteobacteria</taxon>
        <taxon>Chromatiales</taxon>
        <taxon>Chromatiaceae</taxon>
        <taxon>Thiocapsa</taxon>
    </lineage>
</organism>
<evidence type="ECO:0000256" key="1">
    <source>
        <dbReference type="ARBA" id="ARBA00023122"/>
    </source>
</evidence>
<name>A0A1H3AGV4_THIRO</name>
<dbReference type="Pfam" id="PF03445">
    <property type="entry name" value="DUF294"/>
    <property type="match status" value="1"/>
</dbReference>
<dbReference type="SMART" id="SM00116">
    <property type="entry name" value="CBS"/>
    <property type="match status" value="2"/>
</dbReference>
<feature type="domain" description="CBS" evidence="3">
    <location>
        <begin position="80"/>
        <end position="137"/>
    </location>
</feature>
<dbReference type="InterPro" id="IPR051257">
    <property type="entry name" value="Diverse_CBS-Domain"/>
</dbReference>
<dbReference type="PROSITE" id="PS51371">
    <property type="entry name" value="CBS"/>
    <property type="match status" value="2"/>
</dbReference>
<dbReference type="EMBL" id="FNNZ01000019">
    <property type="protein sequence ID" value="SDX28394.1"/>
    <property type="molecule type" value="Genomic_DNA"/>
</dbReference>
<evidence type="ECO:0000313" key="5">
    <source>
        <dbReference type="Proteomes" id="UP000198816"/>
    </source>
</evidence>
<protein>
    <submittedName>
        <fullName evidence="4">CBS domain-containing protein</fullName>
    </submittedName>
</protein>
<dbReference type="PANTHER" id="PTHR43080:SF2">
    <property type="entry name" value="CBS DOMAIN-CONTAINING PROTEIN"/>
    <property type="match status" value="1"/>
</dbReference>
<feature type="domain" description="CBS" evidence="3">
    <location>
        <begin position="15"/>
        <end position="71"/>
    </location>
</feature>
<dbReference type="InterPro" id="IPR018821">
    <property type="entry name" value="DUF294_put_nucleoTrafse_sb-bd"/>
</dbReference>
<sequence>MSADNVFFVPVRDLCQRDVVTCEQDESLVVAAGMMSERNISSIVVCLDQVPVGMVTDRDLRNKVVARGRDPGELRVSDIMNSPLVTIGEDDYLFEALHLMSRRRIHRLCVVDGDGALCGIVTDSDALRLQSRSPQQLMKEIEEAAGIDDLKVLHAKLEKLVVHLAGTGVATKDLVQTVAHLNDRILIRLIELVRTERYPDLTDRFAFLALGSEGRQEQTLSTDQDNAIVYADDLTADERERLAAFSVDLIDHLIGIGVPACHGGIMAKNEAWRRSLSEWKRVLERWLRTPSPENILSGSMFFDLRTLYGDASFEADLKAHITAQLRANNLFLAHSAANAVGFKPPLGFFGGIKPERHGPHRGSIELKKAGIFPITEGVKAMALQAGVGDGGTRGRVFGLREAGILRAEQAESLIAALDFLVTLRLRAQLLALEEGREPNNYLPLERLNRIEEGRLKLALEEVGHFQGFLRSRFHLNQMGR</sequence>
<dbReference type="AlphaFoldDB" id="A0A1H3AGV4"/>
<dbReference type="OrthoDB" id="9808528at2"/>
<evidence type="ECO:0000256" key="2">
    <source>
        <dbReference type="PROSITE-ProRule" id="PRU00703"/>
    </source>
</evidence>
<dbReference type="InterPro" id="IPR046342">
    <property type="entry name" value="CBS_dom_sf"/>
</dbReference>
<gene>
    <name evidence="4" type="ORF">SAMN05421783_11973</name>
</gene>
<dbReference type="CDD" id="cd04587">
    <property type="entry name" value="CBS_pair_CAP-ED_NT_Pol-beta-like_DUF294_assoc"/>
    <property type="match status" value="1"/>
</dbReference>
<dbReference type="CDD" id="cd05401">
    <property type="entry name" value="NT_GlnE_GlnD_like"/>
    <property type="match status" value="1"/>
</dbReference>
<dbReference type="Gene3D" id="3.10.580.10">
    <property type="entry name" value="CBS-domain"/>
    <property type="match status" value="1"/>
</dbReference>
<proteinExistence type="predicted"/>
<dbReference type="PANTHER" id="PTHR43080">
    <property type="entry name" value="CBS DOMAIN-CONTAINING PROTEIN CBSX3, MITOCHONDRIAL"/>
    <property type="match status" value="1"/>
</dbReference>
<dbReference type="STRING" id="1058.SAMN05421783_11973"/>
<dbReference type="Proteomes" id="UP000198816">
    <property type="component" value="Unassembled WGS sequence"/>
</dbReference>
<reference evidence="5" key="1">
    <citation type="submission" date="2016-10" db="EMBL/GenBank/DDBJ databases">
        <authorList>
            <person name="Varghese N."/>
            <person name="Submissions S."/>
        </authorList>
    </citation>
    <scope>NUCLEOTIDE SEQUENCE [LARGE SCALE GENOMIC DNA]</scope>
    <source>
        <strain evidence="5">DSM 217</strain>
    </source>
</reference>
<keyword evidence="5" id="KW-1185">Reference proteome</keyword>
<accession>A0A1H3AGV4</accession>
<dbReference type="InterPro" id="IPR005105">
    <property type="entry name" value="GlnD_Uridyltrans_N"/>
</dbReference>
<dbReference type="Pfam" id="PF10335">
    <property type="entry name" value="DUF294_C"/>
    <property type="match status" value="1"/>
</dbReference>
<keyword evidence="1 2" id="KW-0129">CBS domain</keyword>
<evidence type="ECO:0000259" key="3">
    <source>
        <dbReference type="PROSITE" id="PS51371"/>
    </source>
</evidence>
<dbReference type="GO" id="GO:0008773">
    <property type="term" value="F:[protein-PII] uridylyltransferase activity"/>
    <property type="evidence" value="ECO:0007669"/>
    <property type="project" value="InterPro"/>
</dbReference>
<dbReference type="SUPFAM" id="SSF54631">
    <property type="entry name" value="CBS-domain pair"/>
    <property type="match status" value="1"/>
</dbReference>
<evidence type="ECO:0000313" key="4">
    <source>
        <dbReference type="EMBL" id="SDX28394.1"/>
    </source>
</evidence>
<dbReference type="Pfam" id="PF00571">
    <property type="entry name" value="CBS"/>
    <property type="match status" value="2"/>
</dbReference>